<evidence type="ECO:0000256" key="4">
    <source>
        <dbReference type="ARBA" id="ARBA00022655"/>
    </source>
</evidence>
<dbReference type="PANTHER" id="PTHR21299">
    <property type="entry name" value="CYTIDYLATE KINASE/PANTOATE-BETA-ALANINE LIGASE"/>
    <property type="match status" value="1"/>
</dbReference>
<comment type="miscellaneous">
    <text evidence="8">The reaction proceeds by a bi uni uni bi ping pong mechanism.</text>
</comment>
<feature type="binding site" evidence="8">
    <location>
        <begin position="175"/>
        <end position="178"/>
    </location>
    <ligand>
        <name>ATP</name>
        <dbReference type="ChEBI" id="CHEBI:30616"/>
    </ligand>
</feature>
<dbReference type="FunFam" id="3.30.1300.10:FF:000001">
    <property type="entry name" value="Pantothenate synthetase"/>
    <property type="match status" value="1"/>
</dbReference>
<dbReference type="GO" id="GO:0004592">
    <property type="term" value="F:pantoate-beta-alanine ligase activity"/>
    <property type="evidence" value="ECO:0007669"/>
    <property type="project" value="UniProtKB-UniRule"/>
</dbReference>
<dbReference type="UniPathway" id="UPA00028">
    <property type="reaction ID" value="UER00005"/>
</dbReference>
<feature type="active site" description="Proton donor" evidence="8">
    <location>
        <position position="28"/>
    </location>
</feature>
<dbReference type="InterPro" id="IPR004821">
    <property type="entry name" value="Cyt_trans-like"/>
</dbReference>
<dbReference type="NCBIfam" id="TIGR00018">
    <property type="entry name" value="panC"/>
    <property type="match status" value="1"/>
</dbReference>
<dbReference type="AlphaFoldDB" id="A0A401FVF8"/>
<keyword evidence="8" id="KW-0963">Cytoplasm</keyword>
<protein>
    <recommendedName>
        <fullName evidence="8">Pantothenate synthetase</fullName>
        <shortName evidence="8">PS</shortName>
        <ecNumber evidence="8">6.3.2.1</ecNumber>
    </recommendedName>
    <alternativeName>
        <fullName evidence="8">Pantoate--beta-alanine ligase</fullName>
    </alternativeName>
    <alternativeName>
        <fullName evidence="8">Pantoate-activating enzyme</fullName>
    </alternativeName>
</protein>
<dbReference type="CDD" id="cd00560">
    <property type="entry name" value="PanC"/>
    <property type="match status" value="1"/>
</dbReference>
<dbReference type="HAMAP" id="MF_00158">
    <property type="entry name" value="PanC"/>
    <property type="match status" value="1"/>
</dbReference>
<organism evidence="9 10">
    <name type="scientific">Desulfonema ishimotonii</name>
    <dbReference type="NCBI Taxonomy" id="45657"/>
    <lineage>
        <taxon>Bacteria</taxon>
        <taxon>Pseudomonadati</taxon>
        <taxon>Thermodesulfobacteriota</taxon>
        <taxon>Desulfobacteria</taxon>
        <taxon>Desulfobacterales</taxon>
        <taxon>Desulfococcaceae</taxon>
        <taxon>Desulfonema</taxon>
    </lineage>
</organism>
<dbReference type="PANTHER" id="PTHR21299:SF1">
    <property type="entry name" value="PANTOATE--BETA-ALANINE LIGASE"/>
    <property type="match status" value="1"/>
</dbReference>
<comment type="catalytic activity">
    <reaction evidence="7 8">
        <text>(R)-pantoate + beta-alanine + ATP = (R)-pantothenate + AMP + diphosphate + H(+)</text>
        <dbReference type="Rhea" id="RHEA:10912"/>
        <dbReference type="ChEBI" id="CHEBI:15378"/>
        <dbReference type="ChEBI" id="CHEBI:15980"/>
        <dbReference type="ChEBI" id="CHEBI:29032"/>
        <dbReference type="ChEBI" id="CHEBI:30616"/>
        <dbReference type="ChEBI" id="CHEBI:33019"/>
        <dbReference type="ChEBI" id="CHEBI:57966"/>
        <dbReference type="ChEBI" id="CHEBI:456215"/>
        <dbReference type="EC" id="6.3.2.1"/>
    </reaction>
</comment>
<feature type="binding site" evidence="8">
    <location>
        <position position="52"/>
    </location>
    <ligand>
        <name>(R)-pantoate</name>
        <dbReference type="ChEBI" id="CHEBI:15980"/>
    </ligand>
</feature>
<evidence type="ECO:0000256" key="7">
    <source>
        <dbReference type="ARBA" id="ARBA00048258"/>
    </source>
</evidence>
<dbReference type="InterPro" id="IPR014729">
    <property type="entry name" value="Rossmann-like_a/b/a_fold"/>
</dbReference>
<keyword evidence="5 8" id="KW-0547">Nucleotide-binding</keyword>
<evidence type="ECO:0000256" key="1">
    <source>
        <dbReference type="ARBA" id="ARBA00004990"/>
    </source>
</evidence>
<dbReference type="GO" id="GO:0005829">
    <property type="term" value="C:cytosol"/>
    <property type="evidence" value="ECO:0007669"/>
    <property type="project" value="TreeGrafter"/>
</dbReference>
<evidence type="ECO:0000256" key="2">
    <source>
        <dbReference type="ARBA" id="ARBA00009256"/>
    </source>
</evidence>
<dbReference type="GO" id="GO:0005524">
    <property type="term" value="F:ATP binding"/>
    <property type="evidence" value="ECO:0007669"/>
    <property type="project" value="UniProtKB-KW"/>
</dbReference>
<comment type="similarity">
    <text evidence="2 8">Belongs to the pantothenate synthetase family.</text>
</comment>
<keyword evidence="3 8" id="KW-0436">Ligase</keyword>
<sequence>MQAFSRRASAEGKTIAFVPTMGFLHEGHLSLVREAGRHGDEVVVSIFVNPSQFAPGEDFDSYPRSFEKDCELARKAGATVIFNPRADDLYGPNYQTRVNLEMLPQHLCGISRPTFFRGVATVVTKLFNIVRPQIAVFGEKDYQQLLVIRQMVRDLNFDIEIIGGALVREPDGLAMSSRNNYLSPDERRQALSLSQSLRKAREQVESGVTDAQRIMDTAREIITAQPDAVIDYIAICDPEILDEMTCIDRPALMALAVRIGKTRLIDNMMLTPSK</sequence>
<feature type="binding site" evidence="8">
    <location>
        <position position="144"/>
    </location>
    <ligand>
        <name>(R)-pantoate</name>
        <dbReference type="ChEBI" id="CHEBI:15980"/>
    </ligand>
</feature>
<evidence type="ECO:0000256" key="3">
    <source>
        <dbReference type="ARBA" id="ARBA00022598"/>
    </source>
</evidence>
<comment type="subunit">
    <text evidence="8">Homodimer.</text>
</comment>
<evidence type="ECO:0000256" key="5">
    <source>
        <dbReference type="ARBA" id="ARBA00022741"/>
    </source>
</evidence>
<dbReference type="GO" id="GO:0015940">
    <property type="term" value="P:pantothenate biosynthetic process"/>
    <property type="evidence" value="ECO:0007669"/>
    <property type="project" value="UniProtKB-UniRule"/>
</dbReference>
<feature type="binding site" evidence="8">
    <location>
        <begin position="138"/>
        <end position="141"/>
    </location>
    <ligand>
        <name>ATP</name>
        <dbReference type="ChEBI" id="CHEBI:30616"/>
    </ligand>
</feature>
<dbReference type="Gene3D" id="3.40.50.620">
    <property type="entry name" value="HUPs"/>
    <property type="match status" value="1"/>
</dbReference>
<evidence type="ECO:0000313" key="9">
    <source>
        <dbReference type="EMBL" id="GBC60956.1"/>
    </source>
</evidence>
<dbReference type="InterPro" id="IPR003721">
    <property type="entry name" value="Pantoate_ligase"/>
</dbReference>
<gene>
    <name evidence="8" type="primary">panC</name>
    <name evidence="9" type="ORF">DENIS_1916</name>
</gene>
<name>A0A401FVF8_9BACT</name>
<feature type="binding site" evidence="8">
    <location>
        <begin position="21"/>
        <end position="28"/>
    </location>
    <ligand>
        <name>ATP</name>
        <dbReference type="ChEBI" id="CHEBI:30616"/>
    </ligand>
</feature>
<evidence type="ECO:0000256" key="8">
    <source>
        <dbReference type="HAMAP-Rule" id="MF_00158"/>
    </source>
</evidence>
<evidence type="ECO:0000313" key="10">
    <source>
        <dbReference type="Proteomes" id="UP000288096"/>
    </source>
</evidence>
<comment type="pathway">
    <text evidence="1 8">Cofactor biosynthesis; (R)-pantothenate biosynthesis; (R)-pantothenate from (R)-pantoate and beta-alanine: step 1/1.</text>
</comment>
<dbReference type="InterPro" id="IPR042176">
    <property type="entry name" value="Pantoate_ligase_C"/>
</dbReference>
<dbReference type="Proteomes" id="UP000288096">
    <property type="component" value="Unassembled WGS sequence"/>
</dbReference>
<feature type="binding site" evidence="8">
    <location>
        <position position="167"/>
    </location>
    <ligand>
        <name>ATP</name>
        <dbReference type="ChEBI" id="CHEBI:30616"/>
    </ligand>
</feature>
<comment type="subcellular location">
    <subcellularLocation>
        <location evidence="8">Cytoplasm</location>
    </subcellularLocation>
</comment>
<dbReference type="SUPFAM" id="SSF52374">
    <property type="entry name" value="Nucleotidylyl transferase"/>
    <property type="match status" value="1"/>
</dbReference>
<proteinExistence type="inferred from homology"/>
<feature type="binding site" evidence="8">
    <location>
        <position position="52"/>
    </location>
    <ligand>
        <name>beta-alanine</name>
        <dbReference type="ChEBI" id="CHEBI:57966"/>
    </ligand>
</feature>
<comment type="function">
    <text evidence="8">Catalyzes the condensation of pantoate with beta-alanine in an ATP-dependent reaction via a pantoyl-adenylate intermediate.</text>
</comment>
<dbReference type="Gene3D" id="3.30.1300.10">
    <property type="entry name" value="Pantoate-beta-alanine ligase, C-terminal domain"/>
    <property type="match status" value="1"/>
</dbReference>
<keyword evidence="6 8" id="KW-0067">ATP-binding</keyword>
<comment type="caution">
    <text evidence="9">The sequence shown here is derived from an EMBL/GenBank/DDBJ whole genome shotgun (WGS) entry which is preliminary data.</text>
</comment>
<dbReference type="Pfam" id="PF02569">
    <property type="entry name" value="Pantoate_ligase"/>
    <property type="match status" value="1"/>
</dbReference>
<reference evidence="10" key="2">
    <citation type="submission" date="2019-01" db="EMBL/GenBank/DDBJ databases">
        <title>Genome sequence of Desulfonema ishimotonii strain Tokyo 01.</title>
        <authorList>
            <person name="Fukui M."/>
        </authorList>
    </citation>
    <scope>NUCLEOTIDE SEQUENCE [LARGE SCALE GENOMIC DNA]</scope>
    <source>
        <strain evidence="10">Tokyo 01</strain>
    </source>
</reference>
<dbReference type="FunFam" id="3.40.50.620:FF:000013">
    <property type="entry name" value="Pantothenate synthetase"/>
    <property type="match status" value="1"/>
</dbReference>
<dbReference type="EMBL" id="BEXT01000001">
    <property type="protein sequence ID" value="GBC60956.1"/>
    <property type="molecule type" value="Genomic_DNA"/>
</dbReference>
<evidence type="ECO:0000256" key="6">
    <source>
        <dbReference type="ARBA" id="ARBA00022840"/>
    </source>
</evidence>
<keyword evidence="4 8" id="KW-0566">Pantothenate biosynthesis</keyword>
<accession>A0A401FVF8</accession>
<dbReference type="NCBIfam" id="TIGR00125">
    <property type="entry name" value="cyt_tran_rel"/>
    <property type="match status" value="1"/>
</dbReference>
<keyword evidence="10" id="KW-1185">Reference proteome</keyword>
<reference evidence="10" key="1">
    <citation type="submission" date="2017-11" db="EMBL/GenBank/DDBJ databases">
        <authorList>
            <person name="Watanabe M."/>
            <person name="Kojima H."/>
        </authorList>
    </citation>
    <scope>NUCLEOTIDE SEQUENCE [LARGE SCALE GENOMIC DNA]</scope>
    <source>
        <strain evidence="10">Tokyo 01</strain>
    </source>
</reference>
<dbReference type="EC" id="6.3.2.1" evidence="8"/>